<dbReference type="Proteomes" id="UP001230496">
    <property type="component" value="Chromosome"/>
</dbReference>
<keyword evidence="1" id="KW-1133">Transmembrane helix</keyword>
<proteinExistence type="predicted"/>
<dbReference type="InterPro" id="IPR012338">
    <property type="entry name" value="Beta-lactam/transpept-like"/>
</dbReference>
<evidence type="ECO:0000313" key="4">
    <source>
        <dbReference type="Proteomes" id="UP001230496"/>
    </source>
</evidence>
<protein>
    <submittedName>
        <fullName evidence="3">Serine hydrolase</fullName>
        <ecNumber evidence="3">3.-.-.-</ecNumber>
    </submittedName>
</protein>
<dbReference type="EMBL" id="CP129971">
    <property type="protein sequence ID" value="WKK76834.1"/>
    <property type="molecule type" value="Genomic_DNA"/>
</dbReference>
<keyword evidence="4" id="KW-1185">Reference proteome</keyword>
<name>A0AA49GC40_9BACT</name>
<gene>
    <name evidence="3" type="ORF">QYS49_06135</name>
</gene>
<dbReference type="EC" id="3.-.-.-" evidence="3"/>
<dbReference type="InterPro" id="IPR001466">
    <property type="entry name" value="Beta-lactam-related"/>
</dbReference>
<accession>A0AA49GC40</accession>
<dbReference type="InterPro" id="IPR050789">
    <property type="entry name" value="Diverse_Enzym_Activities"/>
</dbReference>
<reference evidence="3 4" key="1">
    <citation type="submission" date="2023-08" db="EMBL/GenBank/DDBJ databases">
        <title>Comparative genomics and taxonomic characterization of three novel marine species of genus Marivirga.</title>
        <authorList>
            <person name="Muhammad N."/>
            <person name="Kim S.-G."/>
        </authorList>
    </citation>
    <scope>NUCLEOTIDE SEQUENCE [LARGE SCALE GENOMIC DNA]</scope>
    <source>
        <strain evidence="3 4">BDSF4-3</strain>
    </source>
</reference>
<feature type="domain" description="Beta-lactamase-related" evidence="2">
    <location>
        <begin position="79"/>
        <end position="348"/>
    </location>
</feature>
<dbReference type="Gene3D" id="3.40.710.10">
    <property type="entry name" value="DD-peptidase/beta-lactamase superfamily"/>
    <property type="match status" value="1"/>
</dbReference>
<evidence type="ECO:0000256" key="1">
    <source>
        <dbReference type="SAM" id="Phobius"/>
    </source>
</evidence>
<evidence type="ECO:0000259" key="2">
    <source>
        <dbReference type="Pfam" id="PF00144"/>
    </source>
</evidence>
<keyword evidence="1" id="KW-0472">Membrane</keyword>
<organism evidence="3 4">
    <name type="scientific">Marivirga salinarum</name>
    <dbReference type="NCBI Taxonomy" id="3059078"/>
    <lineage>
        <taxon>Bacteria</taxon>
        <taxon>Pseudomonadati</taxon>
        <taxon>Bacteroidota</taxon>
        <taxon>Cytophagia</taxon>
        <taxon>Cytophagales</taxon>
        <taxon>Marivirgaceae</taxon>
        <taxon>Marivirga</taxon>
    </lineage>
</organism>
<evidence type="ECO:0000313" key="3">
    <source>
        <dbReference type="EMBL" id="WKK76834.1"/>
    </source>
</evidence>
<sequence>MLKKIGGYSILVVILLGIIYFFLPNYAQKALLHLTANIDDYEIFENRTVAASDPQPWEKSPQYNQYEMGRTYQDKLDDYETTAFLVVKDTALFYEKYYLGYDENEISNSFSAAKSIVSLLVGIAIDEGKIESVFQPVSDFIESFNEGEKSKIIIKNLLTMSSGIDWNEAYMSPFSKTTDAYYGNNLKKLVAELEVSNKPSQEFAYKSINTQILAEVLEAATGQSISDYATNRLWRKIGAEHDALWSLDKEGGMEKAFCCFNSTARDFARIGQLVLNKGNWNGEQVVPADYIEMATMPARLIRSGERIPHYGYQWWILNYNGKQIPYARGILGQYIFVLKDKNAVVVRLGKSRSKLYTDEHPNDVYTYVEAAYELLK</sequence>
<dbReference type="PANTHER" id="PTHR43283:SF14">
    <property type="entry name" value="BLL8153 PROTEIN"/>
    <property type="match status" value="1"/>
</dbReference>
<dbReference type="PANTHER" id="PTHR43283">
    <property type="entry name" value="BETA-LACTAMASE-RELATED"/>
    <property type="match status" value="1"/>
</dbReference>
<dbReference type="Pfam" id="PF00144">
    <property type="entry name" value="Beta-lactamase"/>
    <property type="match status" value="1"/>
</dbReference>
<dbReference type="RefSeq" id="WP_308350101.1">
    <property type="nucleotide sequence ID" value="NZ_CP129971.1"/>
</dbReference>
<dbReference type="AlphaFoldDB" id="A0AA49GC40"/>
<keyword evidence="1" id="KW-0812">Transmembrane</keyword>
<dbReference type="SUPFAM" id="SSF56601">
    <property type="entry name" value="beta-lactamase/transpeptidase-like"/>
    <property type="match status" value="1"/>
</dbReference>
<feature type="transmembrane region" description="Helical" evidence="1">
    <location>
        <begin position="6"/>
        <end position="23"/>
    </location>
</feature>
<keyword evidence="3" id="KW-0378">Hydrolase</keyword>
<dbReference type="KEGG" id="msaa:QYS49_06135"/>
<dbReference type="GO" id="GO:0016787">
    <property type="term" value="F:hydrolase activity"/>
    <property type="evidence" value="ECO:0007669"/>
    <property type="project" value="UniProtKB-KW"/>
</dbReference>